<protein>
    <recommendedName>
        <fullName evidence="1">RED-like N-terminal domain-containing protein</fullName>
    </recommendedName>
</protein>
<feature type="domain" description="RED-like N-terminal" evidence="1">
    <location>
        <begin position="46"/>
        <end position="74"/>
    </location>
</feature>
<dbReference type="Pfam" id="PF07808">
    <property type="entry name" value="RED_N"/>
    <property type="match status" value="1"/>
</dbReference>
<sequence length="75" mass="9065">NASKANKFEPRRKSANSEWWAELHKEEEDERIAEWSKNYQDRITNSSRMSEKRKQLIANCKYFHGDMEHTHLVKD</sequence>
<proteinExistence type="predicted"/>
<evidence type="ECO:0000313" key="2">
    <source>
        <dbReference type="EnsemblMetazoa" id="Aqu2.1.16303_001"/>
    </source>
</evidence>
<dbReference type="AlphaFoldDB" id="A0A1X7TMX3"/>
<reference evidence="2" key="1">
    <citation type="submission" date="2017-05" db="UniProtKB">
        <authorList>
            <consortium name="EnsemblMetazoa"/>
        </authorList>
    </citation>
    <scope>IDENTIFICATION</scope>
</reference>
<organism evidence="2">
    <name type="scientific">Amphimedon queenslandica</name>
    <name type="common">Sponge</name>
    <dbReference type="NCBI Taxonomy" id="400682"/>
    <lineage>
        <taxon>Eukaryota</taxon>
        <taxon>Metazoa</taxon>
        <taxon>Porifera</taxon>
        <taxon>Demospongiae</taxon>
        <taxon>Heteroscleromorpha</taxon>
        <taxon>Haplosclerida</taxon>
        <taxon>Niphatidae</taxon>
        <taxon>Amphimedon</taxon>
    </lineage>
</organism>
<dbReference type="EnsemblMetazoa" id="Aqu2.1.16303_001">
    <property type="protein sequence ID" value="Aqu2.1.16303_001"/>
    <property type="gene ID" value="Aqu2.1.16303"/>
</dbReference>
<name>A0A1X7TMX3_AMPQE</name>
<accession>A0A1X7TMX3</accession>
<dbReference type="InterPro" id="IPR012916">
    <property type="entry name" value="RED_N"/>
</dbReference>
<evidence type="ECO:0000259" key="1">
    <source>
        <dbReference type="Pfam" id="PF07808"/>
    </source>
</evidence>
<dbReference type="InParanoid" id="A0A1X7TMX3"/>